<reference evidence="3" key="1">
    <citation type="submission" date="2016-10" db="EMBL/GenBank/DDBJ databases">
        <authorList>
            <person name="Varghese N."/>
            <person name="Submissions S."/>
        </authorList>
    </citation>
    <scope>NUCLEOTIDE SEQUENCE [LARGE SCALE GENOMIC DNA]</scope>
    <source>
        <strain evidence="3">DUS833</strain>
    </source>
</reference>
<dbReference type="Proteomes" id="UP000199365">
    <property type="component" value="Unassembled WGS sequence"/>
</dbReference>
<proteinExistence type="predicted"/>
<keyword evidence="1" id="KW-0472">Membrane</keyword>
<evidence type="ECO:0000313" key="2">
    <source>
        <dbReference type="EMBL" id="SDR55571.1"/>
    </source>
</evidence>
<dbReference type="EMBL" id="FNKX01000002">
    <property type="protein sequence ID" value="SDR55571.1"/>
    <property type="molecule type" value="Genomic_DNA"/>
</dbReference>
<name>A0A1H1JZS2_9BURK</name>
<protein>
    <submittedName>
        <fullName evidence="2">Uncharacterized protein</fullName>
    </submittedName>
</protein>
<evidence type="ECO:0000313" key="3">
    <source>
        <dbReference type="Proteomes" id="UP000199365"/>
    </source>
</evidence>
<keyword evidence="1" id="KW-0812">Transmembrane</keyword>
<evidence type="ECO:0000256" key="1">
    <source>
        <dbReference type="SAM" id="Phobius"/>
    </source>
</evidence>
<dbReference type="STRING" id="157910.SAMN05445850_6109"/>
<organism evidence="2 3">
    <name type="scientific">Paraburkholderia tuberum</name>
    <dbReference type="NCBI Taxonomy" id="157910"/>
    <lineage>
        <taxon>Bacteria</taxon>
        <taxon>Pseudomonadati</taxon>
        <taxon>Pseudomonadota</taxon>
        <taxon>Betaproteobacteria</taxon>
        <taxon>Burkholderiales</taxon>
        <taxon>Burkholderiaceae</taxon>
        <taxon>Paraburkholderia</taxon>
    </lineage>
</organism>
<feature type="transmembrane region" description="Helical" evidence="1">
    <location>
        <begin position="91"/>
        <end position="108"/>
    </location>
</feature>
<keyword evidence="1" id="KW-1133">Transmembrane helix</keyword>
<feature type="transmembrane region" description="Helical" evidence="1">
    <location>
        <begin position="12"/>
        <end position="33"/>
    </location>
</feature>
<feature type="transmembrane region" description="Helical" evidence="1">
    <location>
        <begin position="45"/>
        <end position="70"/>
    </location>
</feature>
<dbReference type="AlphaFoldDB" id="A0A1H1JZS2"/>
<accession>A0A1H1JZS2</accession>
<keyword evidence="3" id="KW-1185">Reference proteome</keyword>
<gene>
    <name evidence="2" type="ORF">SAMN05445850_6109</name>
</gene>
<dbReference type="RefSeq" id="WP_090809477.1">
    <property type="nucleotide sequence ID" value="NZ_FNKX01000002.1"/>
</dbReference>
<sequence>MSVTDYTDRFIANLLAGGLVTCLTMSVVGYFNWFANGIGGLTPEVVQLCLVVLLASVTLFVLPWLWCVCARSRRTLFAETWPRAGAWQGRATGLVLGLAAAVSIIAQLR</sequence>